<name>W4L5H9_ENTF1</name>
<evidence type="ECO:0000256" key="5">
    <source>
        <dbReference type="ARBA" id="ARBA00022801"/>
    </source>
</evidence>
<evidence type="ECO:0000256" key="6">
    <source>
        <dbReference type="ARBA" id="ARBA00024207"/>
    </source>
</evidence>
<keyword evidence="4" id="KW-0547">Nucleotide-binding</keyword>
<dbReference type="HOGENOM" id="CLU_142825_3_2_7"/>
<proteinExistence type="inferred from homology"/>
<evidence type="ECO:0000256" key="2">
    <source>
        <dbReference type="ARBA" id="ARBA00022649"/>
    </source>
</evidence>
<comment type="similarity">
    <text evidence="6">Belongs to the HepT RNase toxin family.</text>
</comment>
<dbReference type="InterPro" id="IPR051813">
    <property type="entry name" value="HepT_RNase_toxin"/>
</dbReference>
<evidence type="ECO:0008006" key="9">
    <source>
        <dbReference type="Google" id="ProtNLM"/>
    </source>
</evidence>
<dbReference type="Gene3D" id="1.20.120.580">
    <property type="entry name" value="bsu32300-like"/>
    <property type="match status" value="1"/>
</dbReference>
<keyword evidence="2" id="KW-1277">Toxin-antitoxin system</keyword>
<dbReference type="Proteomes" id="UP000019141">
    <property type="component" value="Unassembled WGS sequence"/>
</dbReference>
<keyword evidence="5" id="KW-0378">Hydrolase</keyword>
<dbReference type="GO" id="GO:0110001">
    <property type="term" value="C:toxin-antitoxin complex"/>
    <property type="evidence" value="ECO:0007669"/>
    <property type="project" value="InterPro"/>
</dbReference>
<protein>
    <recommendedName>
        <fullName evidence="9">DUF86 domain-containing protein</fullName>
    </recommendedName>
</protein>
<keyword evidence="3" id="KW-0540">Nuclease</keyword>
<dbReference type="PANTHER" id="PTHR34139">
    <property type="entry name" value="UPF0331 PROTEIN MJ0127"/>
    <property type="match status" value="1"/>
</dbReference>
<dbReference type="PANTHER" id="PTHR34139:SF1">
    <property type="entry name" value="RNASE MJ1380-RELATED"/>
    <property type="match status" value="1"/>
</dbReference>
<organism evidence="7 8">
    <name type="scientific">Entotheonella factor</name>
    <dbReference type="NCBI Taxonomy" id="1429438"/>
    <lineage>
        <taxon>Bacteria</taxon>
        <taxon>Pseudomonadati</taxon>
        <taxon>Nitrospinota/Tectimicrobiota group</taxon>
        <taxon>Candidatus Tectimicrobiota</taxon>
        <taxon>Candidatus Entotheonellia</taxon>
        <taxon>Candidatus Entotheonellales</taxon>
        <taxon>Candidatus Entotheonellaceae</taxon>
        <taxon>Candidatus Entotheonella</taxon>
    </lineage>
</organism>
<sequence>MRDAATEALRMTRGRTREELDSDRMFSLAIVRLLEILGEAANRIPRENQAQYPGIPWPQLIGLRNRLIHAYDQIDFDILWQILIQDLPALCSELERILASENT</sequence>
<keyword evidence="8" id="KW-1185">Reference proteome</keyword>
<dbReference type="AlphaFoldDB" id="W4L5H9"/>
<dbReference type="GO" id="GO:0000166">
    <property type="term" value="F:nucleotide binding"/>
    <property type="evidence" value="ECO:0007669"/>
    <property type="project" value="UniProtKB-KW"/>
</dbReference>
<evidence type="ECO:0000256" key="3">
    <source>
        <dbReference type="ARBA" id="ARBA00022722"/>
    </source>
</evidence>
<evidence type="ECO:0000313" key="8">
    <source>
        <dbReference type="Proteomes" id="UP000019141"/>
    </source>
</evidence>
<dbReference type="GO" id="GO:0016787">
    <property type="term" value="F:hydrolase activity"/>
    <property type="evidence" value="ECO:0007669"/>
    <property type="project" value="UniProtKB-KW"/>
</dbReference>
<evidence type="ECO:0000256" key="4">
    <source>
        <dbReference type="ARBA" id="ARBA00022741"/>
    </source>
</evidence>
<gene>
    <name evidence="7" type="ORF">ETSY1_41440</name>
</gene>
<accession>W4L5H9</accession>
<dbReference type="GO" id="GO:0004540">
    <property type="term" value="F:RNA nuclease activity"/>
    <property type="evidence" value="ECO:0007669"/>
    <property type="project" value="InterPro"/>
</dbReference>
<dbReference type="InterPro" id="IPR037038">
    <property type="entry name" value="HepT-like_sf"/>
</dbReference>
<dbReference type="EMBL" id="AZHW01001341">
    <property type="protein sequence ID" value="ETW92945.1"/>
    <property type="molecule type" value="Genomic_DNA"/>
</dbReference>
<evidence type="ECO:0000313" key="7">
    <source>
        <dbReference type="EMBL" id="ETW92945.1"/>
    </source>
</evidence>
<comment type="caution">
    <text evidence="7">The sequence shown here is derived from an EMBL/GenBank/DDBJ whole genome shotgun (WGS) entry which is preliminary data.</text>
</comment>
<keyword evidence="1" id="KW-0597">Phosphoprotein</keyword>
<dbReference type="InterPro" id="IPR008201">
    <property type="entry name" value="HepT-like"/>
</dbReference>
<dbReference type="Pfam" id="PF01934">
    <property type="entry name" value="HepT-like"/>
    <property type="match status" value="1"/>
</dbReference>
<evidence type="ECO:0000256" key="1">
    <source>
        <dbReference type="ARBA" id="ARBA00022553"/>
    </source>
</evidence>
<reference evidence="7 8" key="1">
    <citation type="journal article" date="2014" name="Nature">
        <title>An environmental bacterial taxon with a large and distinct metabolic repertoire.</title>
        <authorList>
            <person name="Wilson M.C."/>
            <person name="Mori T."/>
            <person name="Ruckert C."/>
            <person name="Uria A.R."/>
            <person name="Helf M.J."/>
            <person name="Takada K."/>
            <person name="Gernert C."/>
            <person name="Steffens U.A."/>
            <person name="Heycke N."/>
            <person name="Schmitt S."/>
            <person name="Rinke C."/>
            <person name="Helfrich E.J."/>
            <person name="Brachmann A.O."/>
            <person name="Gurgui C."/>
            <person name="Wakimoto T."/>
            <person name="Kracht M."/>
            <person name="Crusemann M."/>
            <person name="Hentschel U."/>
            <person name="Abe I."/>
            <person name="Matsunaga S."/>
            <person name="Kalinowski J."/>
            <person name="Takeyama H."/>
            <person name="Piel J."/>
        </authorList>
    </citation>
    <scope>NUCLEOTIDE SEQUENCE [LARGE SCALE GENOMIC DNA]</scope>
    <source>
        <strain evidence="8">TSY1</strain>
    </source>
</reference>